<dbReference type="Gene3D" id="1.10.150.170">
    <property type="entry name" value="Putative methyltransferase TM0872, insert domain"/>
    <property type="match status" value="1"/>
</dbReference>
<dbReference type="Pfam" id="PF01795">
    <property type="entry name" value="Methyltransf_5"/>
    <property type="match status" value="1"/>
</dbReference>
<comment type="function">
    <text evidence="6">Specifically methylates the N4 position of cytidine in position 1402 (C1402) of 16S rRNA.</text>
</comment>
<dbReference type="Gene3D" id="3.40.50.150">
    <property type="entry name" value="Vaccinia Virus protein VP39"/>
    <property type="match status" value="1"/>
</dbReference>
<dbReference type="EC" id="2.1.1.199" evidence="6"/>
<keyword evidence="4 6" id="KW-0808">Transferase</keyword>
<dbReference type="EMBL" id="JAVLVT010000001">
    <property type="protein sequence ID" value="MDS1269406.1"/>
    <property type="molecule type" value="Genomic_DNA"/>
</dbReference>
<dbReference type="InterPro" id="IPR023397">
    <property type="entry name" value="SAM-dep_MeTrfase_MraW_recog"/>
</dbReference>
<proteinExistence type="inferred from homology"/>
<keyword evidence="6" id="KW-0963">Cytoplasm</keyword>
<comment type="caution">
    <text evidence="7">The sequence shown here is derived from an EMBL/GenBank/DDBJ whole genome shotgun (WGS) entry which is preliminary data.</text>
</comment>
<feature type="binding site" evidence="6">
    <location>
        <position position="120"/>
    </location>
    <ligand>
        <name>S-adenosyl-L-methionine</name>
        <dbReference type="ChEBI" id="CHEBI:59789"/>
    </ligand>
</feature>
<feature type="binding site" evidence="6">
    <location>
        <position position="72"/>
    </location>
    <ligand>
        <name>S-adenosyl-L-methionine</name>
        <dbReference type="ChEBI" id="CHEBI:59789"/>
    </ligand>
</feature>
<keyword evidence="2 6" id="KW-0698">rRNA processing</keyword>
<sequence length="333" mass="36315">MGEPSADRVEGTGPAGHVPVLAERTLQLLSPALEPSSGSSGRPLLVDATIGRGGHAEQILRTHPHVQVLGIDRDPSAVEYSRRRLASYGDRVEVVHAVYDELDDVVRDHGHPEVSAVLLDLGVSSPQLDEPHRGFAYSYDAPLDMRMDTTRGPTAAEVVNTASVAELTRILRDYGEERFARRIAQAIQRERARRPIESTSRLATLVQEAIPAPARRTGGNPAKRTFQALRIEVNDEIATLERALPPAVAWLGMGGRIVVLSYHSLEDRAVKRVLSTAARDTTPPELPVSLPERQPQLRLLTRGAEQATAAECEVNPRAASVRLRAAERIRPAV</sequence>
<keyword evidence="5 6" id="KW-0949">S-adenosyl-L-methionine</keyword>
<evidence type="ECO:0000313" key="7">
    <source>
        <dbReference type="EMBL" id="MDS1269406.1"/>
    </source>
</evidence>
<evidence type="ECO:0000256" key="3">
    <source>
        <dbReference type="ARBA" id="ARBA00022603"/>
    </source>
</evidence>
<dbReference type="RefSeq" id="WP_310910879.1">
    <property type="nucleotide sequence ID" value="NZ_JAVLVT010000001.1"/>
</dbReference>
<feature type="binding site" evidence="6">
    <location>
        <position position="127"/>
    </location>
    <ligand>
        <name>S-adenosyl-L-methionine</name>
        <dbReference type="ChEBI" id="CHEBI:59789"/>
    </ligand>
</feature>
<dbReference type="SUPFAM" id="SSF53335">
    <property type="entry name" value="S-adenosyl-L-methionine-dependent methyltransferases"/>
    <property type="match status" value="1"/>
</dbReference>
<dbReference type="GO" id="GO:0008168">
    <property type="term" value="F:methyltransferase activity"/>
    <property type="evidence" value="ECO:0007669"/>
    <property type="project" value="UniProtKB-KW"/>
</dbReference>
<evidence type="ECO:0000256" key="5">
    <source>
        <dbReference type="ARBA" id="ARBA00022691"/>
    </source>
</evidence>
<dbReference type="InterPro" id="IPR002903">
    <property type="entry name" value="RsmH"/>
</dbReference>
<dbReference type="SUPFAM" id="SSF81799">
    <property type="entry name" value="Putative methyltransferase TM0872, insert domain"/>
    <property type="match status" value="1"/>
</dbReference>
<dbReference type="PANTHER" id="PTHR11265:SF0">
    <property type="entry name" value="12S RRNA N4-METHYLCYTIDINE METHYLTRANSFERASE"/>
    <property type="match status" value="1"/>
</dbReference>
<keyword evidence="8" id="KW-1185">Reference proteome</keyword>
<dbReference type="HAMAP" id="MF_01007">
    <property type="entry name" value="16SrRNA_methyltr_H"/>
    <property type="match status" value="1"/>
</dbReference>
<comment type="catalytic activity">
    <reaction evidence="6">
        <text>cytidine(1402) in 16S rRNA + S-adenosyl-L-methionine = N(4)-methylcytidine(1402) in 16S rRNA + S-adenosyl-L-homocysteine + H(+)</text>
        <dbReference type="Rhea" id="RHEA:42928"/>
        <dbReference type="Rhea" id="RHEA-COMP:10286"/>
        <dbReference type="Rhea" id="RHEA-COMP:10287"/>
        <dbReference type="ChEBI" id="CHEBI:15378"/>
        <dbReference type="ChEBI" id="CHEBI:57856"/>
        <dbReference type="ChEBI" id="CHEBI:59789"/>
        <dbReference type="ChEBI" id="CHEBI:74506"/>
        <dbReference type="ChEBI" id="CHEBI:82748"/>
        <dbReference type="EC" id="2.1.1.199"/>
    </reaction>
</comment>
<keyword evidence="3 6" id="KW-0489">Methyltransferase</keyword>
<dbReference type="NCBIfam" id="TIGR00006">
    <property type="entry name" value="16S rRNA (cytosine(1402)-N(4))-methyltransferase RsmH"/>
    <property type="match status" value="1"/>
</dbReference>
<feature type="binding site" evidence="6">
    <location>
        <begin position="53"/>
        <end position="55"/>
    </location>
    <ligand>
        <name>S-adenosyl-L-methionine</name>
        <dbReference type="ChEBI" id="CHEBI:59789"/>
    </ligand>
</feature>
<dbReference type="PIRSF" id="PIRSF004486">
    <property type="entry name" value="MraW"/>
    <property type="match status" value="1"/>
</dbReference>
<organism evidence="7 8">
    <name type="scientific">Lipingzhangella rawalii</name>
    <dbReference type="NCBI Taxonomy" id="2055835"/>
    <lineage>
        <taxon>Bacteria</taxon>
        <taxon>Bacillati</taxon>
        <taxon>Actinomycetota</taxon>
        <taxon>Actinomycetes</taxon>
        <taxon>Streptosporangiales</taxon>
        <taxon>Nocardiopsidaceae</taxon>
        <taxon>Lipingzhangella</taxon>
    </lineage>
</organism>
<comment type="subcellular location">
    <subcellularLocation>
        <location evidence="6">Cytoplasm</location>
    </subcellularLocation>
</comment>
<dbReference type="InterPro" id="IPR029063">
    <property type="entry name" value="SAM-dependent_MTases_sf"/>
</dbReference>
<accession>A0ABU2H287</accession>
<reference evidence="8" key="1">
    <citation type="submission" date="2023-07" db="EMBL/GenBank/DDBJ databases">
        <title>Novel species in the genus Lipingzhangella isolated from Sambhar Salt Lake.</title>
        <authorList>
            <person name="Jiya N."/>
            <person name="Kajale S."/>
            <person name="Sharma A."/>
        </authorList>
    </citation>
    <scope>NUCLEOTIDE SEQUENCE [LARGE SCALE GENOMIC DNA]</scope>
    <source>
        <strain evidence="8">LS1_29</strain>
    </source>
</reference>
<dbReference type="GO" id="GO:0032259">
    <property type="term" value="P:methylation"/>
    <property type="evidence" value="ECO:0007669"/>
    <property type="project" value="UniProtKB-KW"/>
</dbReference>
<evidence type="ECO:0000256" key="6">
    <source>
        <dbReference type="HAMAP-Rule" id="MF_01007"/>
    </source>
</evidence>
<name>A0ABU2H287_9ACTN</name>
<protein>
    <recommendedName>
        <fullName evidence="6">Ribosomal RNA small subunit methyltransferase H</fullName>
        <ecNumber evidence="6">2.1.1.199</ecNumber>
    </recommendedName>
    <alternativeName>
        <fullName evidence="6">16S rRNA m(4)C1402 methyltransferase</fullName>
    </alternativeName>
    <alternativeName>
        <fullName evidence="6">rRNA (cytosine-N(4)-)-methyltransferase RsmH</fullName>
    </alternativeName>
</protein>
<comment type="similarity">
    <text evidence="1 6">Belongs to the methyltransferase superfamily. RsmH family.</text>
</comment>
<feature type="binding site" evidence="6">
    <location>
        <position position="99"/>
    </location>
    <ligand>
        <name>S-adenosyl-L-methionine</name>
        <dbReference type="ChEBI" id="CHEBI:59789"/>
    </ligand>
</feature>
<dbReference type="PANTHER" id="PTHR11265">
    <property type="entry name" value="S-ADENOSYL-METHYLTRANSFERASE MRAW"/>
    <property type="match status" value="1"/>
</dbReference>
<evidence type="ECO:0000313" key="8">
    <source>
        <dbReference type="Proteomes" id="UP001250214"/>
    </source>
</evidence>
<evidence type="ECO:0000256" key="2">
    <source>
        <dbReference type="ARBA" id="ARBA00022552"/>
    </source>
</evidence>
<gene>
    <name evidence="6 7" type="primary">rsmH</name>
    <name evidence="7" type="ORF">RIF23_03750</name>
</gene>
<evidence type="ECO:0000256" key="1">
    <source>
        <dbReference type="ARBA" id="ARBA00010396"/>
    </source>
</evidence>
<evidence type="ECO:0000256" key="4">
    <source>
        <dbReference type="ARBA" id="ARBA00022679"/>
    </source>
</evidence>
<dbReference type="Proteomes" id="UP001250214">
    <property type="component" value="Unassembled WGS sequence"/>
</dbReference>